<comment type="caution">
    <text evidence="1">The sequence shown here is derived from an EMBL/GenBank/DDBJ whole genome shotgun (WGS) entry which is preliminary data.</text>
</comment>
<evidence type="ECO:0000313" key="1">
    <source>
        <dbReference type="EMBL" id="KAF2885837.1"/>
    </source>
</evidence>
<name>A0A8K0G2D9_IGNLU</name>
<sequence>MEKLDADARNIYLNHLQQVRPMNDLTAEESRTFETALQCYICKKTFVDGDVKVRDHCHLTDSCRFMQRFLDELASNLSDEQCGEVRKRFGEEEKFLQMRRKGVFPYS</sequence>
<accession>A0A8K0G2D9</accession>
<dbReference type="EMBL" id="VTPC01089420">
    <property type="protein sequence ID" value="KAF2885837.1"/>
    <property type="molecule type" value="Genomic_DNA"/>
</dbReference>
<organism evidence="1 2">
    <name type="scientific">Ignelater luminosus</name>
    <name type="common">Cucubano</name>
    <name type="synonym">Pyrophorus luminosus</name>
    <dbReference type="NCBI Taxonomy" id="2038154"/>
    <lineage>
        <taxon>Eukaryota</taxon>
        <taxon>Metazoa</taxon>
        <taxon>Ecdysozoa</taxon>
        <taxon>Arthropoda</taxon>
        <taxon>Hexapoda</taxon>
        <taxon>Insecta</taxon>
        <taxon>Pterygota</taxon>
        <taxon>Neoptera</taxon>
        <taxon>Endopterygota</taxon>
        <taxon>Coleoptera</taxon>
        <taxon>Polyphaga</taxon>
        <taxon>Elateriformia</taxon>
        <taxon>Elateroidea</taxon>
        <taxon>Elateridae</taxon>
        <taxon>Agrypninae</taxon>
        <taxon>Pyrophorini</taxon>
        <taxon>Ignelater</taxon>
    </lineage>
</organism>
<proteinExistence type="predicted"/>
<keyword evidence="2" id="KW-1185">Reference proteome</keyword>
<dbReference type="Proteomes" id="UP000801492">
    <property type="component" value="Unassembled WGS sequence"/>
</dbReference>
<evidence type="ECO:0000313" key="2">
    <source>
        <dbReference type="Proteomes" id="UP000801492"/>
    </source>
</evidence>
<gene>
    <name evidence="1" type="ORF">ILUMI_20336</name>
</gene>
<dbReference type="AlphaFoldDB" id="A0A8K0G2D9"/>
<feature type="non-terminal residue" evidence="1">
    <location>
        <position position="1"/>
    </location>
</feature>
<reference evidence="1" key="1">
    <citation type="submission" date="2019-08" db="EMBL/GenBank/DDBJ databases">
        <title>The genome of the North American firefly Photinus pyralis.</title>
        <authorList>
            <consortium name="Photinus pyralis genome working group"/>
            <person name="Fallon T.R."/>
            <person name="Sander Lower S.E."/>
            <person name="Weng J.-K."/>
        </authorList>
    </citation>
    <scope>NUCLEOTIDE SEQUENCE</scope>
    <source>
        <strain evidence="1">TRF0915ILg1</strain>
        <tissue evidence="1">Whole body</tissue>
    </source>
</reference>
<protein>
    <submittedName>
        <fullName evidence="1">Uncharacterized protein</fullName>
    </submittedName>
</protein>